<organism evidence="2 3">
    <name type="scientific">Philodulcilactobacillus myokoensis</name>
    <dbReference type="NCBI Taxonomy" id="2929573"/>
    <lineage>
        <taxon>Bacteria</taxon>
        <taxon>Bacillati</taxon>
        <taxon>Bacillota</taxon>
        <taxon>Bacilli</taxon>
        <taxon>Lactobacillales</taxon>
        <taxon>Lactobacillaceae</taxon>
        <taxon>Philodulcilactobacillus</taxon>
    </lineage>
</organism>
<dbReference type="Proteomes" id="UP001144204">
    <property type="component" value="Unassembled WGS sequence"/>
</dbReference>
<keyword evidence="2" id="KW-0804">Transcription</keyword>
<proteinExistence type="predicted"/>
<keyword evidence="2" id="KW-0240">DNA-directed RNA polymerase</keyword>
<dbReference type="RefSeq" id="WP_286136738.1">
    <property type="nucleotide sequence ID" value="NZ_BRPL01000002.1"/>
</dbReference>
<dbReference type="AlphaFoldDB" id="A0A9W6B3U2"/>
<protein>
    <submittedName>
        <fullName evidence="2">DNA-directed RNA polymerase sigma-70 factor</fullName>
    </submittedName>
</protein>
<sequence>MKKQQKLTADQSQEAFNYLMKGDHQLIVYGVLKRLNITKNHSQYDDLVQEGWLAFIKAYYQYPKPKRTKAHLNYIYQGVKWQLINYLNRVTNQSKHIDISDDEHDPLNFMPDPTTEDDYYPEMDFLYYLYQHCDQNERKYIRGVYDDLSVLEMAYKYQVARKTVYSWRRRVMSKAKRLYKY</sequence>
<gene>
    <name evidence="2" type="ORF">WR164_12580</name>
</gene>
<dbReference type="SUPFAM" id="SSF88946">
    <property type="entry name" value="Sigma2 domain of RNA polymerase sigma factors"/>
    <property type="match status" value="1"/>
</dbReference>
<dbReference type="InterPro" id="IPR013325">
    <property type="entry name" value="RNA_pol_sigma_r2"/>
</dbReference>
<dbReference type="NCBIfam" id="TIGR02937">
    <property type="entry name" value="sigma70-ECF"/>
    <property type="match status" value="1"/>
</dbReference>
<comment type="caution">
    <text evidence="2">The sequence shown here is derived from an EMBL/GenBank/DDBJ whole genome shotgun (WGS) entry which is preliminary data.</text>
</comment>
<evidence type="ECO:0000313" key="3">
    <source>
        <dbReference type="Proteomes" id="UP001144204"/>
    </source>
</evidence>
<keyword evidence="3" id="KW-1185">Reference proteome</keyword>
<name>A0A9W6B3U2_9LACO</name>
<dbReference type="InterPro" id="IPR007627">
    <property type="entry name" value="RNA_pol_sigma70_r2"/>
</dbReference>
<dbReference type="Pfam" id="PF04542">
    <property type="entry name" value="Sigma70_r2"/>
    <property type="match status" value="1"/>
</dbReference>
<accession>A0A9W6B3U2</accession>
<reference evidence="2" key="2">
    <citation type="journal article" date="2023" name="PLoS ONE">
        <title>Philodulcilactobacillus myokoensis gen. nov., sp. nov., a fructophilic, acidophilic, and agar-phobic lactic acid bacterium isolated from fermented vegetable extracts.</title>
        <authorList>
            <person name="Kouya T."/>
            <person name="Ishiyama Y."/>
            <person name="Ohashi S."/>
            <person name="Kumakubo R."/>
            <person name="Yamazaki T."/>
            <person name="Otaki T."/>
        </authorList>
    </citation>
    <scope>NUCLEOTIDE SEQUENCE</scope>
    <source>
        <strain evidence="2">WR16-4</strain>
    </source>
</reference>
<dbReference type="EMBL" id="BRPL01000002">
    <property type="protein sequence ID" value="GLB47279.1"/>
    <property type="molecule type" value="Genomic_DNA"/>
</dbReference>
<evidence type="ECO:0000313" key="2">
    <source>
        <dbReference type="EMBL" id="GLB47279.1"/>
    </source>
</evidence>
<dbReference type="InterPro" id="IPR014284">
    <property type="entry name" value="RNA_pol_sigma-70_dom"/>
</dbReference>
<dbReference type="GO" id="GO:0006352">
    <property type="term" value="P:DNA-templated transcription initiation"/>
    <property type="evidence" value="ECO:0007669"/>
    <property type="project" value="InterPro"/>
</dbReference>
<dbReference type="Gene3D" id="1.10.1740.10">
    <property type="match status" value="1"/>
</dbReference>
<feature type="domain" description="RNA polymerase sigma-70 region 2" evidence="1">
    <location>
        <begin position="24"/>
        <end position="71"/>
    </location>
</feature>
<dbReference type="GO" id="GO:0000428">
    <property type="term" value="C:DNA-directed RNA polymerase complex"/>
    <property type="evidence" value="ECO:0007669"/>
    <property type="project" value="UniProtKB-KW"/>
</dbReference>
<dbReference type="GO" id="GO:0003700">
    <property type="term" value="F:DNA-binding transcription factor activity"/>
    <property type="evidence" value="ECO:0007669"/>
    <property type="project" value="InterPro"/>
</dbReference>
<reference evidence="2" key="1">
    <citation type="submission" date="2022-07" db="EMBL/GenBank/DDBJ databases">
        <authorList>
            <person name="Kouya T."/>
            <person name="Ishiyama Y."/>
        </authorList>
    </citation>
    <scope>NUCLEOTIDE SEQUENCE</scope>
    <source>
        <strain evidence="2">WR16-4</strain>
    </source>
</reference>
<evidence type="ECO:0000259" key="1">
    <source>
        <dbReference type="Pfam" id="PF04542"/>
    </source>
</evidence>